<dbReference type="Pfam" id="PF20148">
    <property type="entry name" value="DUF6531"/>
    <property type="match status" value="1"/>
</dbReference>
<name>A0ABT7MIF9_9PSEU</name>
<dbReference type="Gene3D" id="2.180.10.10">
    <property type="entry name" value="RHS repeat-associated core"/>
    <property type="match status" value="2"/>
</dbReference>
<evidence type="ECO:0000313" key="5">
    <source>
        <dbReference type="EMBL" id="MDL5160241.1"/>
    </source>
</evidence>
<gene>
    <name evidence="5" type="ORF">QRT03_30025</name>
</gene>
<dbReference type="PRINTS" id="PR00394">
    <property type="entry name" value="RHSPROTEIN"/>
</dbReference>
<feature type="compositionally biased region" description="Low complexity" evidence="2">
    <location>
        <begin position="1327"/>
        <end position="1340"/>
    </location>
</feature>
<dbReference type="PANTHER" id="PTHR32305">
    <property type="match status" value="1"/>
</dbReference>
<dbReference type="PANTHER" id="PTHR32305:SF15">
    <property type="entry name" value="PROTEIN RHSA-RELATED"/>
    <property type="match status" value="1"/>
</dbReference>
<dbReference type="CDD" id="cd20745">
    <property type="entry name" value="FIX_RhsA_AHH_HNH-like"/>
    <property type="match status" value="1"/>
</dbReference>
<evidence type="ECO:0000256" key="2">
    <source>
        <dbReference type="SAM" id="MobiDB-lite"/>
    </source>
</evidence>
<organism evidence="5 6">
    <name type="scientific">Actinomycetospora termitidis</name>
    <dbReference type="NCBI Taxonomy" id="3053470"/>
    <lineage>
        <taxon>Bacteria</taxon>
        <taxon>Bacillati</taxon>
        <taxon>Actinomycetota</taxon>
        <taxon>Actinomycetes</taxon>
        <taxon>Pseudonocardiales</taxon>
        <taxon>Pseudonocardiaceae</taxon>
        <taxon>Actinomycetospora</taxon>
    </lineage>
</organism>
<comment type="caution">
    <text evidence="5">The sequence shown here is derived from an EMBL/GenBank/DDBJ whole genome shotgun (WGS) entry which is preliminary data.</text>
</comment>
<evidence type="ECO:0000256" key="1">
    <source>
        <dbReference type="ARBA" id="ARBA00022737"/>
    </source>
</evidence>
<evidence type="ECO:0000259" key="3">
    <source>
        <dbReference type="Pfam" id="PF20148"/>
    </source>
</evidence>
<protein>
    <submittedName>
        <fullName evidence="5">RHS repeat-associated core domain-containing protein</fullName>
    </submittedName>
</protein>
<feature type="domain" description="Teneurin-like YD-shell" evidence="4">
    <location>
        <begin position="1038"/>
        <end position="1286"/>
    </location>
</feature>
<dbReference type="InterPro" id="IPR045351">
    <property type="entry name" value="DUF6531"/>
</dbReference>
<proteinExistence type="predicted"/>
<dbReference type="Pfam" id="PF05593">
    <property type="entry name" value="RHS_repeat"/>
    <property type="match status" value="5"/>
</dbReference>
<feature type="domain" description="DUF6531" evidence="3">
    <location>
        <begin position="337"/>
        <end position="409"/>
    </location>
</feature>
<dbReference type="InterPro" id="IPR056823">
    <property type="entry name" value="TEN-like_YD-shell"/>
</dbReference>
<reference evidence="5 6" key="1">
    <citation type="submission" date="2023-06" db="EMBL/GenBank/DDBJ databases">
        <title>Actinomycetospora Odt1-22.</title>
        <authorList>
            <person name="Supong K."/>
        </authorList>
    </citation>
    <scope>NUCLEOTIDE SEQUENCE [LARGE SCALE GENOMIC DNA]</scope>
    <source>
        <strain evidence="5 6">Odt1-22</strain>
    </source>
</reference>
<dbReference type="InterPro" id="IPR006530">
    <property type="entry name" value="YD"/>
</dbReference>
<dbReference type="NCBIfam" id="TIGR03696">
    <property type="entry name" value="Rhs_assc_core"/>
    <property type="match status" value="1"/>
</dbReference>
<accession>A0ABT7MIF9</accession>
<dbReference type="InterPro" id="IPR050708">
    <property type="entry name" value="T6SS_VgrG/RHS"/>
</dbReference>
<dbReference type="RefSeq" id="WP_286056851.1">
    <property type="nucleotide sequence ID" value="NZ_JASVWF010000010.1"/>
</dbReference>
<dbReference type="InterPro" id="IPR031325">
    <property type="entry name" value="RHS_repeat"/>
</dbReference>
<feature type="region of interest" description="Disordered" evidence="2">
    <location>
        <begin position="1310"/>
        <end position="1340"/>
    </location>
</feature>
<evidence type="ECO:0000313" key="6">
    <source>
        <dbReference type="Proteomes" id="UP001231924"/>
    </source>
</evidence>
<keyword evidence="6" id="KW-1185">Reference proteome</keyword>
<dbReference type="NCBIfam" id="TIGR01643">
    <property type="entry name" value="YD_repeat_2x"/>
    <property type="match status" value="10"/>
</dbReference>
<sequence>MREVVGVPMPGDPGAVEAGASQLTSMAEQFTSAGEGIRAAGGGLGSAWTGGAASAATGQIGEIGSRASIGADVSRLVGQALTAYGAELRAAQEMFARGEEMVRQGEAELATATARVATLAATPAPAGQQADAAMNAANGAVNAANATIAEGRALMEQATAREQQANQAAASQVQGAQGQLAGMTAPVAGAAGGAPGAVAGAPGAPLGAPPQFAAPPATAPEEEAGFSWSDLGHSALDVAGLIPGVGEIADGANAAWYTAEGDYLNAGLSAAAMIPFAGWAATGVKAGLRAGEAVADASRLAPEAVVAVRTAPTPAPGLRIDVAPPTTTAPADAVLRGEPVDVGTGHLVQSSVDVVLPGVLPLVLERFHRSSYRSGRFFGPTWTSTLDQHLVVTGDEVVLARLDGMALHFPTTGGPSREDPRWLLDGTRPVVRNGDRAWHFGEHGDQRWLTAVVEREHRVEVDRLADGTPLEVVHSGGYRVKVLTERDRIVGYDLVGAGRGGTDRALVRFGYEAGNMTAVVTSSGLPTRFGYDGRGRITGWADRAGTWFRHEYDDADRVVRQVGSGDTMSATFDHDGPAVAHTDSLGHTTRYVHDDEGRVVRTIDPLGHERRTEYGGRRRVAETDELGRTTRYGHDAIGVLDRIVRPDGSEIVEEHDDAGLPVRVHDADGAVWTHSYDGSGRRVATSDPLGARTRYEYDATGLVAVVDALGATTRVENDAAGLPVGVVDPVGAVTRWERDAFGRVITETDPTGLVTRWSWTLEGRLATRTAPDGGIERRVYDAEGNLTSVTSATGAVTRFEHTHFDLVAARIEPDGSRFEQSWDSEMRLVGVLAPDGSRWTYEYDPAGRLVAETDFDGRRRTFDVDAAGQVRARTNALGETVTYAFTALGQVSERRARGSLTTYDHDPVGRLVRATTPEVDVVLTRDAVGRVVGEATNGRAVSSSYDLVGRRVERLTPAGQASRWSYAPDSTVRSLLAGVEIGFDHDVAGRETRRRAGAAVVEQEWSDGRMVGQRVGGSEREYRYRADGALAGIGAREFELDLRGRVTGVRADGWTEQYAYDPLGNTTGASWPGADPEVSGARSFHGTVLERAGRVSYAHDAEGRLVQRVRRRLGHRPDVWRYEWDALDQLVGVTTPDGSRWRYVYDAFGRRVSKVGPSEQVDFTWDGSTLVEEVRHTPAGVSSTTWDHQGMHPVSQRTRWRAAGRTEVDEAFFAIVTDLVGAPTELLSDDGSVVGQARRSLWGRTTWSGISTPLLFPGQYLDTETGLASNLHRYYDPDTARYLSQDPLGLTPAPNPAAYVHNPHTWADPLGLNPCAGQPPSPGGSGASPAQPGPGVQGAAATHSPAFVAHPNGEVVVVPKGAEGPFPTSNGAGMQFTGGSGGHGLHEKIDSVRIMEPHLKPNNPQPTGYVNYTRSGQSANPYTGKTVAKSDALWHWKFGSDGARAENFAPFSDLDWLPPPSS</sequence>
<dbReference type="Proteomes" id="UP001231924">
    <property type="component" value="Unassembled WGS sequence"/>
</dbReference>
<dbReference type="EMBL" id="JASVWF010000010">
    <property type="protein sequence ID" value="MDL5160241.1"/>
    <property type="molecule type" value="Genomic_DNA"/>
</dbReference>
<keyword evidence="1" id="KW-0677">Repeat</keyword>
<dbReference type="Pfam" id="PF25023">
    <property type="entry name" value="TEN_YD-shell"/>
    <property type="match status" value="1"/>
</dbReference>
<evidence type="ECO:0000259" key="4">
    <source>
        <dbReference type="Pfam" id="PF25023"/>
    </source>
</evidence>
<dbReference type="InterPro" id="IPR022385">
    <property type="entry name" value="Rhs_assc_core"/>
</dbReference>